<reference evidence="2 3" key="1">
    <citation type="journal article" date="2018" name="Front. Plant Sci.">
        <title>Red Clover (Trifolium pratense) and Zigzag Clover (T. medium) - A Picture of Genomic Similarities and Differences.</title>
        <authorList>
            <person name="Dluhosova J."/>
            <person name="Istvanek J."/>
            <person name="Nedelnik J."/>
            <person name="Repkova J."/>
        </authorList>
    </citation>
    <scope>NUCLEOTIDE SEQUENCE [LARGE SCALE GENOMIC DNA]</scope>
    <source>
        <strain evidence="3">cv. 10/8</strain>
        <tissue evidence="2">Leaf</tissue>
    </source>
</reference>
<dbReference type="Proteomes" id="UP000265520">
    <property type="component" value="Unassembled WGS sequence"/>
</dbReference>
<feature type="non-terminal residue" evidence="2">
    <location>
        <position position="1"/>
    </location>
</feature>
<evidence type="ECO:0000313" key="3">
    <source>
        <dbReference type="Proteomes" id="UP000265520"/>
    </source>
</evidence>
<sequence length="67" mass="7399">HADNGDDKFLPTEFGKKIKEEAMRREKERLETKMGQKQKPGLGQGGSVDVGTFETHTKGIGTKLLAK</sequence>
<organism evidence="2 3">
    <name type="scientific">Trifolium medium</name>
    <dbReference type="NCBI Taxonomy" id="97028"/>
    <lineage>
        <taxon>Eukaryota</taxon>
        <taxon>Viridiplantae</taxon>
        <taxon>Streptophyta</taxon>
        <taxon>Embryophyta</taxon>
        <taxon>Tracheophyta</taxon>
        <taxon>Spermatophyta</taxon>
        <taxon>Magnoliopsida</taxon>
        <taxon>eudicotyledons</taxon>
        <taxon>Gunneridae</taxon>
        <taxon>Pentapetalae</taxon>
        <taxon>rosids</taxon>
        <taxon>fabids</taxon>
        <taxon>Fabales</taxon>
        <taxon>Fabaceae</taxon>
        <taxon>Papilionoideae</taxon>
        <taxon>50 kb inversion clade</taxon>
        <taxon>NPAAA clade</taxon>
        <taxon>Hologalegina</taxon>
        <taxon>IRL clade</taxon>
        <taxon>Trifolieae</taxon>
        <taxon>Trifolium</taxon>
    </lineage>
</organism>
<feature type="region of interest" description="Disordered" evidence="1">
    <location>
        <begin position="29"/>
        <end position="67"/>
    </location>
</feature>
<comment type="caution">
    <text evidence="2">The sequence shown here is derived from an EMBL/GenBank/DDBJ whole genome shotgun (WGS) entry which is preliminary data.</text>
</comment>
<feature type="non-terminal residue" evidence="2">
    <location>
        <position position="67"/>
    </location>
</feature>
<keyword evidence="3" id="KW-1185">Reference proteome</keyword>
<accession>A0A392W7T3</accession>
<proteinExistence type="predicted"/>
<name>A0A392W7T3_9FABA</name>
<evidence type="ECO:0000313" key="2">
    <source>
        <dbReference type="EMBL" id="MCI95802.1"/>
    </source>
</evidence>
<dbReference type="EMBL" id="LXQA011397139">
    <property type="protein sequence ID" value="MCI95802.1"/>
    <property type="molecule type" value="Genomic_DNA"/>
</dbReference>
<protein>
    <submittedName>
        <fullName evidence="2">Tuftelin-interacting protein 11-like</fullName>
    </submittedName>
</protein>
<feature type="region of interest" description="Disordered" evidence="1">
    <location>
        <begin position="1"/>
        <end position="20"/>
    </location>
</feature>
<evidence type="ECO:0000256" key="1">
    <source>
        <dbReference type="SAM" id="MobiDB-lite"/>
    </source>
</evidence>
<dbReference type="AlphaFoldDB" id="A0A392W7T3"/>